<dbReference type="PANTHER" id="PTHR47165:SF4">
    <property type="entry name" value="OS03G0429900 PROTEIN"/>
    <property type="match status" value="1"/>
</dbReference>
<keyword evidence="2" id="KW-1185">Reference proteome</keyword>
<dbReference type="SUPFAM" id="SSF50249">
    <property type="entry name" value="Nucleic acid-binding proteins"/>
    <property type="match status" value="1"/>
</dbReference>
<dbReference type="AlphaFoldDB" id="A0A444X1Y6"/>
<evidence type="ECO:0008006" key="3">
    <source>
        <dbReference type="Google" id="ProtNLM"/>
    </source>
</evidence>
<dbReference type="InterPro" id="IPR012340">
    <property type="entry name" value="NA-bd_OB-fold"/>
</dbReference>
<dbReference type="PANTHER" id="PTHR47165">
    <property type="entry name" value="OS03G0429900 PROTEIN"/>
    <property type="match status" value="1"/>
</dbReference>
<reference evidence="1 2" key="1">
    <citation type="submission" date="2019-01" db="EMBL/GenBank/DDBJ databases">
        <title>Sequencing of cultivated peanut Arachis hypogaea provides insights into genome evolution and oil improvement.</title>
        <authorList>
            <person name="Chen X."/>
        </authorList>
    </citation>
    <scope>NUCLEOTIDE SEQUENCE [LARGE SCALE GENOMIC DNA]</scope>
    <source>
        <strain evidence="2">cv. Fuhuasheng</strain>
        <tissue evidence="1">Leaves</tissue>
    </source>
</reference>
<evidence type="ECO:0000313" key="1">
    <source>
        <dbReference type="EMBL" id="RYQ83613.1"/>
    </source>
</evidence>
<dbReference type="Gene3D" id="2.40.50.140">
    <property type="entry name" value="Nucleic acid-binding proteins"/>
    <property type="match status" value="2"/>
</dbReference>
<sequence>MSNNLMGKCNRFYFSNVIGLLTAKGDIIEFTKNGKKSNYIVLELDDIQLGLKLIPSNIYSNFCHRLASCYEEGFLKVYDLHYLNQGKGKICCTLWEIATKLVKHIEEQPTSKYILIVQFAKFNLFKGTMGISNTTHNSILYINANFQAVKDFRKSVIMSGVPPPNQLSQIATEPVYSIEEDLINNSIYKSISELKECIENGSFVTIRTGVAINPKNGWWYKSCKLCFHSLKEAKNSYDCAKCDTYPTIHTQWYSINIKLVDDTDSAAFLLVAPMRNTRQSLIPLGKKISLQSLREDG</sequence>
<comment type="caution">
    <text evidence="1">The sequence shown here is derived from an EMBL/GenBank/DDBJ whole genome shotgun (WGS) entry which is preliminary data.</text>
</comment>
<dbReference type="Proteomes" id="UP000289738">
    <property type="component" value="Chromosome B10"/>
</dbReference>
<protein>
    <recommendedName>
        <fullName evidence="3">Replication factor A C-terminal domain-containing protein</fullName>
    </recommendedName>
</protein>
<gene>
    <name evidence="1" type="ORF">Ahy_B10g102367</name>
</gene>
<accession>A0A444X1Y6</accession>
<dbReference type="EMBL" id="SDMP01000020">
    <property type="protein sequence ID" value="RYQ83613.1"/>
    <property type="molecule type" value="Genomic_DNA"/>
</dbReference>
<evidence type="ECO:0000313" key="2">
    <source>
        <dbReference type="Proteomes" id="UP000289738"/>
    </source>
</evidence>
<proteinExistence type="predicted"/>
<name>A0A444X1Y6_ARAHY</name>
<organism evidence="1 2">
    <name type="scientific">Arachis hypogaea</name>
    <name type="common">Peanut</name>
    <dbReference type="NCBI Taxonomy" id="3818"/>
    <lineage>
        <taxon>Eukaryota</taxon>
        <taxon>Viridiplantae</taxon>
        <taxon>Streptophyta</taxon>
        <taxon>Embryophyta</taxon>
        <taxon>Tracheophyta</taxon>
        <taxon>Spermatophyta</taxon>
        <taxon>Magnoliopsida</taxon>
        <taxon>eudicotyledons</taxon>
        <taxon>Gunneridae</taxon>
        <taxon>Pentapetalae</taxon>
        <taxon>rosids</taxon>
        <taxon>fabids</taxon>
        <taxon>Fabales</taxon>
        <taxon>Fabaceae</taxon>
        <taxon>Papilionoideae</taxon>
        <taxon>50 kb inversion clade</taxon>
        <taxon>dalbergioids sensu lato</taxon>
        <taxon>Dalbergieae</taxon>
        <taxon>Pterocarpus clade</taxon>
        <taxon>Arachis</taxon>
    </lineage>
</organism>